<reference evidence="3 4" key="3">
    <citation type="submission" date="2019-11" db="EMBL/GenBank/DDBJ databases">
        <title>Type strains purchased from KCTC, JCM and DSMZ.</title>
        <authorList>
            <person name="Lu H."/>
        </authorList>
    </citation>
    <scope>NUCLEOTIDE SEQUENCE [LARGE SCALE GENOMIC DNA]</scope>
    <source>
        <strain evidence="3 4">KCTC 52429</strain>
    </source>
</reference>
<dbReference type="GO" id="GO:0005829">
    <property type="term" value="C:cytosol"/>
    <property type="evidence" value="ECO:0007669"/>
    <property type="project" value="TreeGrafter"/>
</dbReference>
<dbReference type="GO" id="GO:0003677">
    <property type="term" value="F:DNA binding"/>
    <property type="evidence" value="ECO:0007669"/>
    <property type="project" value="UniProtKB-KW"/>
</dbReference>
<sequence>MRLTSFTDYTLRSLIYLGMNRDRLATIQDIADLHKISKNHLTKVIHQLGASGLVETVRGRNGGLRLACEPEQINIGAVIRRTEPDFFIAECFDQSSHDCIFTGACSLQHKLGEAMNAFLAVLDGVTLADVLPRPRSRMGQALQEQPVTLHGLLARVAGGD</sequence>
<dbReference type="EMBL" id="BMKG01000018">
    <property type="protein sequence ID" value="GGC13767.1"/>
    <property type="molecule type" value="Genomic_DNA"/>
</dbReference>
<dbReference type="Proteomes" id="UP000622638">
    <property type="component" value="Unassembled WGS sequence"/>
</dbReference>
<dbReference type="RefSeq" id="WP_155472652.1">
    <property type="nucleotide sequence ID" value="NZ_BMKG01000018.1"/>
</dbReference>
<dbReference type="Proteomes" id="UP000430634">
    <property type="component" value="Unassembled WGS sequence"/>
</dbReference>
<dbReference type="SUPFAM" id="SSF46785">
    <property type="entry name" value="Winged helix' DNA-binding domain"/>
    <property type="match status" value="1"/>
</dbReference>
<dbReference type="EMBL" id="WNKZ01000082">
    <property type="protein sequence ID" value="MTV55378.1"/>
    <property type="molecule type" value="Genomic_DNA"/>
</dbReference>
<evidence type="ECO:0000313" key="5">
    <source>
        <dbReference type="Proteomes" id="UP000622638"/>
    </source>
</evidence>
<organism evidence="3 4">
    <name type="scientific">Pseudoduganella buxea</name>
    <dbReference type="NCBI Taxonomy" id="1949069"/>
    <lineage>
        <taxon>Bacteria</taxon>
        <taxon>Pseudomonadati</taxon>
        <taxon>Pseudomonadota</taxon>
        <taxon>Betaproteobacteria</taxon>
        <taxon>Burkholderiales</taxon>
        <taxon>Oxalobacteraceae</taxon>
        <taxon>Telluria group</taxon>
        <taxon>Pseudoduganella</taxon>
    </lineage>
</organism>
<dbReference type="AlphaFoldDB" id="A0A6I3T1F2"/>
<dbReference type="InterPro" id="IPR036390">
    <property type="entry name" value="WH_DNA-bd_sf"/>
</dbReference>
<accession>A0A6I3T1F2</accession>
<evidence type="ECO:0000313" key="2">
    <source>
        <dbReference type="EMBL" id="GGC13767.1"/>
    </source>
</evidence>
<keyword evidence="1" id="KW-0238">DNA-binding</keyword>
<dbReference type="InterPro" id="IPR036388">
    <property type="entry name" value="WH-like_DNA-bd_sf"/>
</dbReference>
<name>A0A6I3T1F2_9BURK</name>
<comment type="caution">
    <text evidence="3">The sequence shown here is derived from an EMBL/GenBank/DDBJ whole genome shotgun (WGS) entry which is preliminary data.</text>
</comment>
<evidence type="ECO:0000256" key="1">
    <source>
        <dbReference type="ARBA" id="ARBA00023125"/>
    </source>
</evidence>
<dbReference type="InterPro" id="IPR000944">
    <property type="entry name" value="Tscrpt_reg_Rrf2"/>
</dbReference>
<dbReference type="Pfam" id="PF02082">
    <property type="entry name" value="Rrf2"/>
    <property type="match status" value="1"/>
</dbReference>
<dbReference type="PANTHER" id="PTHR33221:SF4">
    <property type="entry name" value="HTH-TYPE TRANSCRIPTIONAL REPRESSOR NSRR"/>
    <property type="match status" value="1"/>
</dbReference>
<reference evidence="5" key="2">
    <citation type="journal article" date="2019" name="Int. J. Syst. Evol. Microbiol.">
        <title>The Global Catalogue of Microorganisms (GCM) 10K type strain sequencing project: providing services to taxonomists for standard genome sequencing and annotation.</title>
        <authorList>
            <consortium name="The Broad Institute Genomics Platform"/>
            <consortium name="The Broad Institute Genome Sequencing Center for Infectious Disease"/>
            <person name="Wu L."/>
            <person name="Ma J."/>
        </authorList>
    </citation>
    <scope>NUCLEOTIDE SEQUENCE [LARGE SCALE GENOMIC DNA]</scope>
    <source>
        <strain evidence="5">CGMCC 1.15931</strain>
    </source>
</reference>
<protein>
    <submittedName>
        <fullName evidence="2">HTH-type transcriptional regulator NsrR</fullName>
    </submittedName>
    <submittedName>
        <fullName evidence="3">Rrf2 family transcriptional regulator</fullName>
    </submittedName>
</protein>
<dbReference type="Gene3D" id="1.10.10.10">
    <property type="entry name" value="Winged helix-like DNA-binding domain superfamily/Winged helix DNA-binding domain"/>
    <property type="match status" value="1"/>
</dbReference>
<dbReference type="GO" id="GO:0003700">
    <property type="term" value="F:DNA-binding transcription factor activity"/>
    <property type="evidence" value="ECO:0007669"/>
    <property type="project" value="TreeGrafter"/>
</dbReference>
<evidence type="ECO:0000313" key="4">
    <source>
        <dbReference type="Proteomes" id="UP000430634"/>
    </source>
</evidence>
<dbReference type="NCBIfam" id="TIGR00738">
    <property type="entry name" value="rrf2_super"/>
    <property type="match status" value="1"/>
</dbReference>
<proteinExistence type="predicted"/>
<dbReference type="PROSITE" id="PS51197">
    <property type="entry name" value="HTH_RRF2_2"/>
    <property type="match status" value="1"/>
</dbReference>
<reference evidence="2" key="1">
    <citation type="journal article" date="2014" name="Int. J. Syst. Evol. Microbiol.">
        <title>Complete genome of a new Firmicutes species belonging to the dominant human colonic microbiota ('Ruminococcus bicirculans') reveals two chromosomes and a selective capacity to utilize plant glucans.</title>
        <authorList>
            <consortium name="NISC Comparative Sequencing Program"/>
            <person name="Wegmann U."/>
            <person name="Louis P."/>
            <person name="Goesmann A."/>
            <person name="Henrissat B."/>
            <person name="Duncan S.H."/>
            <person name="Flint H.J."/>
        </authorList>
    </citation>
    <scope>NUCLEOTIDE SEQUENCE</scope>
    <source>
        <strain evidence="2">CGMCC 1.15931</strain>
    </source>
</reference>
<dbReference type="OrthoDB" id="9795923at2"/>
<dbReference type="PANTHER" id="PTHR33221">
    <property type="entry name" value="WINGED HELIX-TURN-HELIX TRANSCRIPTIONAL REGULATOR, RRF2 FAMILY"/>
    <property type="match status" value="1"/>
</dbReference>
<reference evidence="2" key="4">
    <citation type="submission" date="2024-05" db="EMBL/GenBank/DDBJ databases">
        <authorList>
            <person name="Sun Q."/>
            <person name="Zhou Y."/>
        </authorList>
    </citation>
    <scope>NUCLEOTIDE SEQUENCE</scope>
    <source>
        <strain evidence="2">CGMCC 1.15931</strain>
    </source>
</reference>
<gene>
    <name evidence="2" type="primary">nsrR</name>
    <name evidence="2" type="ORF">GCM10011572_38940</name>
    <name evidence="3" type="ORF">GM672_21880</name>
</gene>
<keyword evidence="5" id="KW-1185">Reference proteome</keyword>
<evidence type="ECO:0000313" key="3">
    <source>
        <dbReference type="EMBL" id="MTV55378.1"/>
    </source>
</evidence>